<keyword evidence="6" id="KW-1185">Reference proteome</keyword>
<dbReference type="UniPathway" id="UPA00782"/>
<organism evidence="5 6">
    <name type="scientific">Geovibrio thiophilus</name>
    <dbReference type="NCBI Taxonomy" id="139438"/>
    <lineage>
        <taxon>Bacteria</taxon>
        <taxon>Pseudomonadati</taxon>
        <taxon>Deferribacterota</taxon>
        <taxon>Deferribacteres</taxon>
        <taxon>Deferribacterales</taxon>
        <taxon>Geovibrionaceae</taxon>
        <taxon>Geovibrio</taxon>
    </lineage>
</organism>
<reference evidence="5 6" key="1">
    <citation type="submission" date="2019-01" db="EMBL/GenBank/DDBJ databases">
        <title>Geovibrio thiophilus DSM 11263, complete genome.</title>
        <authorList>
            <person name="Spring S."/>
            <person name="Bunk B."/>
            <person name="Sproer C."/>
        </authorList>
    </citation>
    <scope>NUCLEOTIDE SEQUENCE [LARGE SCALE GENOMIC DNA]</scope>
    <source>
        <strain evidence="5 6">DSM 11263</strain>
    </source>
</reference>
<dbReference type="EMBL" id="CP035108">
    <property type="protein sequence ID" value="QAR33651.1"/>
    <property type="molecule type" value="Genomic_DNA"/>
</dbReference>
<dbReference type="Gene3D" id="3.40.50.1980">
    <property type="entry name" value="Nitrogenase molybdenum iron protein domain"/>
    <property type="match status" value="3"/>
</dbReference>
<sequence>MEAISKVGQTNPLKKSQVLGGSLAALGIKGAMPLHHGSQGCTAFTKTFLTQHFREIVPMQTTALTDIATIMGEDWNLLEGMKNVIEKHKPELLVLLSTGISDTRGDDFERSIKDFRKKYPEYAGSKIVYCTTPDFVDDAHLGYTNTLKAIFKQLAPAEMETEKGRVNIIPAFAMTAGDIDEIRDIVESFGLRPVFLPDISESMSGCADFFYSTAPGGCTVEDIETAGAAELNIAVGRTMGEITELLKELTDVPFVVFDSLIGITETDRFIELLMELSGRKDIPAKIKKQRRTAIDVMLDGHFNFGGKKAAVAIEPDLLLGVSKFLHNELGITVQIGITTFGSPFLMDIPAEEVIKGDLEDAALKGGGVSLIISNTNAHLASEMIHAPLLRMGIPVKDRIGQFIKVYTCYRGTAYFASEIGSILLEHDEHDSWEKQTEHYRRSI</sequence>
<evidence type="ECO:0000259" key="4">
    <source>
        <dbReference type="Pfam" id="PF00148"/>
    </source>
</evidence>
<dbReference type="OrthoDB" id="9800746at2"/>
<dbReference type="RefSeq" id="WP_128466937.1">
    <property type="nucleotide sequence ID" value="NZ_CP035108.1"/>
</dbReference>
<dbReference type="GO" id="GO:0009399">
    <property type="term" value="P:nitrogen fixation"/>
    <property type="evidence" value="ECO:0007669"/>
    <property type="project" value="InterPro"/>
</dbReference>
<evidence type="ECO:0000313" key="6">
    <source>
        <dbReference type="Proteomes" id="UP000287502"/>
    </source>
</evidence>
<dbReference type="GO" id="GO:0016491">
    <property type="term" value="F:oxidoreductase activity"/>
    <property type="evidence" value="ECO:0007669"/>
    <property type="project" value="InterPro"/>
</dbReference>
<dbReference type="Pfam" id="PF00148">
    <property type="entry name" value="Oxidored_nitro"/>
    <property type="match status" value="1"/>
</dbReference>
<dbReference type="InterPro" id="IPR050152">
    <property type="entry name" value="ChlB/BchB/BchZ"/>
</dbReference>
<dbReference type="SUPFAM" id="SSF53807">
    <property type="entry name" value="Helical backbone' metal receptor"/>
    <property type="match status" value="1"/>
</dbReference>
<dbReference type="PANTHER" id="PTHR33712:SF7">
    <property type="entry name" value="LIGHT-INDEPENDENT PROTOCHLOROPHYLLIDE REDUCTASE SUBUNIT B"/>
    <property type="match status" value="1"/>
</dbReference>
<dbReference type="Proteomes" id="UP000287502">
    <property type="component" value="Chromosome"/>
</dbReference>
<dbReference type="KEGG" id="gtl:EP073_09630"/>
<dbReference type="GO" id="GO:0065003">
    <property type="term" value="P:protein-containing complex assembly"/>
    <property type="evidence" value="ECO:0007669"/>
    <property type="project" value="InterPro"/>
</dbReference>
<name>A0A3R5YZY1_9BACT</name>
<dbReference type="Gene3D" id="6.10.250.1090">
    <property type="match status" value="1"/>
</dbReference>
<dbReference type="InterPro" id="IPR005975">
    <property type="entry name" value="Nase_Mo-Fe_CF"/>
</dbReference>
<evidence type="ECO:0000256" key="3">
    <source>
        <dbReference type="ARBA" id="ARBA00011002"/>
    </source>
</evidence>
<evidence type="ECO:0000313" key="5">
    <source>
        <dbReference type="EMBL" id="QAR33651.1"/>
    </source>
</evidence>
<dbReference type="InterPro" id="IPR000510">
    <property type="entry name" value="Nase/OxRdtase_comp1"/>
</dbReference>
<comment type="similarity">
    <text evidence="3">Belongs to the NifD/NifK/NifE/NifN family.</text>
</comment>
<evidence type="ECO:0000256" key="2">
    <source>
        <dbReference type="ARBA" id="ARBA00005155"/>
    </source>
</evidence>
<dbReference type="PANTHER" id="PTHR33712">
    <property type="entry name" value="LIGHT-INDEPENDENT PROTOCHLOROPHYLLIDE REDUCTASE SUBUNIT B"/>
    <property type="match status" value="1"/>
</dbReference>
<gene>
    <name evidence="5" type="primary">nifN</name>
    <name evidence="5" type="ORF">EP073_09630</name>
</gene>
<protein>
    <submittedName>
        <fullName evidence="5">Nitrogenase iron-molybdenum cofactor biosynthesis protein NifN</fullName>
    </submittedName>
</protein>
<feature type="domain" description="Nitrogenase/oxidoreductase component 1" evidence="4">
    <location>
        <begin position="16"/>
        <end position="421"/>
    </location>
</feature>
<dbReference type="AlphaFoldDB" id="A0A3R5YZY1"/>
<dbReference type="NCBIfam" id="TIGR01285">
    <property type="entry name" value="nifN"/>
    <property type="match status" value="1"/>
</dbReference>
<evidence type="ECO:0000256" key="1">
    <source>
        <dbReference type="ARBA" id="ARBA00003171"/>
    </source>
</evidence>
<comment type="function">
    <text evidence="1">This protein may play a role in the biosynthesis of the prosthetic group of nitrogenase (FeMo cofactor).</text>
</comment>
<proteinExistence type="inferred from homology"/>
<comment type="pathway">
    <text evidence="2">Cofactor biosynthesis; Fe-Mo cofactor biosynthesis.</text>
</comment>
<accession>A0A3R5YZY1</accession>